<evidence type="ECO:0000256" key="4">
    <source>
        <dbReference type="ARBA" id="ARBA00022692"/>
    </source>
</evidence>
<keyword evidence="7 9" id="KW-1133">Transmembrane helix</keyword>
<evidence type="ECO:0000259" key="10">
    <source>
        <dbReference type="PROSITE" id="PS50893"/>
    </source>
</evidence>
<feature type="transmembrane region" description="Helical" evidence="9">
    <location>
        <begin position="154"/>
        <end position="174"/>
    </location>
</feature>
<evidence type="ECO:0000256" key="2">
    <source>
        <dbReference type="ARBA" id="ARBA00022448"/>
    </source>
</evidence>
<dbReference type="PROSITE" id="PS50893">
    <property type="entry name" value="ABC_TRANSPORTER_2"/>
    <property type="match status" value="1"/>
</dbReference>
<dbReference type="SUPFAM" id="SSF90123">
    <property type="entry name" value="ABC transporter transmembrane region"/>
    <property type="match status" value="1"/>
</dbReference>
<keyword evidence="5" id="KW-0547">Nucleotide-binding</keyword>
<dbReference type="InterPro" id="IPR039421">
    <property type="entry name" value="Type_1_exporter"/>
</dbReference>
<dbReference type="PROSITE" id="PS00211">
    <property type="entry name" value="ABC_TRANSPORTER_1"/>
    <property type="match status" value="1"/>
</dbReference>
<evidence type="ECO:0000256" key="8">
    <source>
        <dbReference type="ARBA" id="ARBA00023136"/>
    </source>
</evidence>
<feature type="domain" description="ABC transmembrane type-1" evidence="11">
    <location>
        <begin position="39"/>
        <end position="321"/>
    </location>
</feature>
<dbReference type="Pfam" id="PF00005">
    <property type="entry name" value="ABC_tran"/>
    <property type="match status" value="1"/>
</dbReference>
<dbReference type="InterPro" id="IPR017871">
    <property type="entry name" value="ABC_transporter-like_CS"/>
</dbReference>
<dbReference type="PROSITE" id="PS50929">
    <property type="entry name" value="ABC_TM1F"/>
    <property type="match status" value="1"/>
</dbReference>
<feature type="transmembrane region" description="Helical" evidence="9">
    <location>
        <begin position="274"/>
        <end position="298"/>
    </location>
</feature>
<protein>
    <submittedName>
        <fullName evidence="12">ABC transporter ATP-binding protein</fullName>
    </submittedName>
</protein>
<evidence type="ECO:0000256" key="5">
    <source>
        <dbReference type="ARBA" id="ARBA00022741"/>
    </source>
</evidence>
<dbReference type="SMART" id="SM00382">
    <property type="entry name" value="AAA"/>
    <property type="match status" value="1"/>
</dbReference>
<keyword evidence="8 9" id="KW-0472">Membrane</keyword>
<reference evidence="13" key="1">
    <citation type="submission" date="2018-12" db="EMBL/GenBank/DDBJ databases">
        <title>Bacillus chawlae sp. nov., Bacillus glennii sp. nov., and Bacillus saganii sp. nov. Isolated from the Vehicle Assembly Building at Kennedy Space Center where the Viking Spacecraft were Assembled.</title>
        <authorList>
            <person name="Seuylemezian A."/>
            <person name="Vaishampayan P."/>
        </authorList>
    </citation>
    <scope>NUCLEOTIDE SEQUENCE [LARGE SCALE GENOMIC DNA]</scope>
    <source>
        <strain evidence="13">DSM 13966</strain>
    </source>
</reference>
<dbReference type="InterPro" id="IPR027417">
    <property type="entry name" value="P-loop_NTPase"/>
</dbReference>
<evidence type="ECO:0000313" key="12">
    <source>
        <dbReference type="EMBL" id="RSD24029.1"/>
    </source>
</evidence>
<keyword evidence="4 9" id="KW-0812">Transmembrane</keyword>
<dbReference type="InterPro" id="IPR003593">
    <property type="entry name" value="AAA+_ATPase"/>
</dbReference>
<dbReference type="GO" id="GO:0005524">
    <property type="term" value="F:ATP binding"/>
    <property type="evidence" value="ECO:0007669"/>
    <property type="project" value="UniProtKB-KW"/>
</dbReference>
<dbReference type="Gene3D" id="3.40.50.300">
    <property type="entry name" value="P-loop containing nucleotide triphosphate hydrolases"/>
    <property type="match status" value="1"/>
</dbReference>
<dbReference type="GO" id="GO:0016887">
    <property type="term" value="F:ATP hydrolysis activity"/>
    <property type="evidence" value="ECO:0007669"/>
    <property type="project" value="InterPro"/>
</dbReference>
<dbReference type="AlphaFoldDB" id="A0A3R9FBZ6"/>
<dbReference type="InterPro" id="IPR036640">
    <property type="entry name" value="ABC1_TM_sf"/>
</dbReference>
<dbReference type="PANTHER" id="PTHR43394:SF1">
    <property type="entry name" value="ATP-BINDING CASSETTE SUB-FAMILY B MEMBER 10, MITOCHONDRIAL"/>
    <property type="match status" value="1"/>
</dbReference>
<dbReference type="FunFam" id="1.20.1560.10:FF:000011">
    <property type="entry name" value="Multidrug ABC transporter ATP-binding protein"/>
    <property type="match status" value="1"/>
</dbReference>
<dbReference type="RefSeq" id="WP_125481791.1">
    <property type="nucleotide sequence ID" value="NZ_RSFW01000026.1"/>
</dbReference>
<accession>A0A3R9FBZ6</accession>
<dbReference type="PANTHER" id="PTHR43394">
    <property type="entry name" value="ATP-DEPENDENT PERMEASE MDL1, MITOCHONDRIAL"/>
    <property type="match status" value="1"/>
</dbReference>
<dbReference type="InterPro" id="IPR003439">
    <property type="entry name" value="ABC_transporter-like_ATP-bd"/>
</dbReference>
<keyword evidence="2" id="KW-0813">Transport</keyword>
<evidence type="ECO:0000256" key="9">
    <source>
        <dbReference type="SAM" id="Phobius"/>
    </source>
</evidence>
<dbReference type="GO" id="GO:0005886">
    <property type="term" value="C:plasma membrane"/>
    <property type="evidence" value="ECO:0007669"/>
    <property type="project" value="UniProtKB-SubCell"/>
</dbReference>
<dbReference type="Gene3D" id="1.20.1560.10">
    <property type="entry name" value="ABC transporter type 1, transmembrane domain"/>
    <property type="match status" value="1"/>
</dbReference>
<evidence type="ECO:0000259" key="11">
    <source>
        <dbReference type="PROSITE" id="PS50929"/>
    </source>
</evidence>
<evidence type="ECO:0000256" key="6">
    <source>
        <dbReference type="ARBA" id="ARBA00022840"/>
    </source>
</evidence>
<name>A0A3R9FBZ6_9BACI</name>
<gene>
    <name evidence="12" type="ORF">EJA10_19930</name>
</gene>
<evidence type="ECO:0000256" key="3">
    <source>
        <dbReference type="ARBA" id="ARBA00022475"/>
    </source>
</evidence>
<dbReference type="CDD" id="cd18547">
    <property type="entry name" value="ABC_6TM_Tm288_like"/>
    <property type="match status" value="1"/>
</dbReference>
<dbReference type="Pfam" id="PF00664">
    <property type="entry name" value="ABC_membrane"/>
    <property type="match status" value="1"/>
</dbReference>
<dbReference type="CDD" id="cd03254">
    <property type="entry name" value="ABCC_Glucan_exporter_like"/>
    <property type="match status" value="1"/>
</dbReference>
<dbReference type="SUPFAM" id="SSF52540">
    <property type="entry name" value="P-loop containing nucleoside triphosphate hydrolases"/>
    <property type="match status" value="1"/>
</dbReference>
<dbReference type="InterPro" id="IPR011527">
    <property type="entry name" value="ABC1_TM_dom"/>
</dbReference>
<dbReference type="EMBL" id="RSFW01000026">
    <property type="protein sequence ID" value="RSD24029.1"/>
    <property type="molecule type" value="Genomic_DNA"/>
</dbReference>
<dbReference type="FunFam" id="3.40.50.300:FF:000287">
    <property type="entry name" value="Multidrug ABC transporter ATP-binding protein"/>
    <property type="match status" value="1"/>
</dbReference>
<feature type="transmembrane region" description="Helical" evidence="9">
    <location>
        <begin position="180"/>
        <end position="197"/>
    </location>
</feature>
<keyword evidence="6 12" id="KW-0067">ATP-binding</keyword>
<evidence type="ECO:0000256" key="1">
    <source>
        <dbReference type="ARBA" id="ARBA00004651"/>
    </source>
</evidence>
<evidence type="ECO:0000256" key="7">
    <source>
        <dbReference type="ARBA" id="ARBA00022989"/>
    </source>
</evidence>
<sequence length="599" mass="66765">MLKKQKAKTSGKQRTSTSGLGKTILRIWSYLADHKSLMILVLLMVVASSALGLLGPFLIGWGIDEYFAAASTDGFIWLLVGLAAVYGLHSISLWLQSYWMIGIAQQTVYTMRKQLFTHFHKLPIDFFNKRQHGELMSRVTNDIENVSATLNSSVIQIFSSLLTLVGTLVVMIWLSPLLTLVTMIIVPLMFLGMKWITSRTGRLYKEQQRRLGEMNGYIEETISGQKIIKSFSQEPKVIEEFRVKNEQLKQSGYWAQTFTGFIPKLMNMLNNLSFTLVAAVGGYFALNGYVSIGTIVIFTEYSRQFTRPLNDLSNQFNTLLSAVAGADRVFDIIDTDEEAIDEKDAAALPDIKGKVEFKGVSFSYEKGGDTVSNLSFIAEPGQSVALVGPTGAGKSTIINLISRFYEPDSGIILIDDTDSRSITRRSLRMQMAFVLQDSFLFQGSIRDNIRYGRLDATDEEVEQAARAANAHSFITRMPAGYDTELSQDDAGISQGQKQLLSIARAILADPSILILDEATSSIDTITELKIQEALQKLLKGRTSFIIAHRLNTIKSADQIIVIDSGQIIEKGSHEELLEQKGFYHSLYTSQLEKKQLMNT</sequence>
<dbReference type="GO" id="GO:0015421">
    <property type="term" value="F:ABC-type oligopeptide transporter activity"/>
    <property type="evidence" value="ECO:0007669"/>
    <property type="project" value="TreeGrafter"/>
</dbReference>
<evidence type="ECO:0000313" key="13">
    <source>
        <dbReference type="Proteomes" id="UP000279911"/>
    </source>
</evidence>
<keyword evidence="3" id="KW-1003">Cell membrane</keyword>
<dbReference type="OrthoDB" id="9770415at2"/>
<feature type="transmembrane region" description="Helical" evidence="9">
    <location>
        <begin position="37"/>
        <end position="63"/>
    </location>
</feature>
<dbReference type="STRING" id="285983.UB32_17420"/>
<feature type="domain" description="ABC transporter" evidence="10">
    <location>
        <begin position="355"/>
        <end position="589"/>
    </location>
</feature>
<comment type="subcellular location">
    <subcellularLocation>
        <location evidence="1">Cell membrane</location>
        <topology evidence="1">Multi-pass membrane protein</topology>
    </subcellularLocation>
</comment>
<feature type="transmembrane region" description="Helical" evidence="9">
    <location>
        <begin position="75"/>
        <end position="95"/>
    </location>
</feature>
<proteinExistence type="predicted"/>
<organism evidence="12 13">
    <name type="scientific">Mesobacillus subterraneus</name>
    <dbReference type="NCBI Taxonomy" id="285983"/>
    <lineage>
        <taxon>Bacteria</taxon>
        <taxon>Bacillati</taxon>
        <taxon>Bacillota</taxon>
        <taxon>Bacilli</taxon>
        <taxon>Bacillales</taxon>
        <taxon>Bacillaceae</taxon>
        <taxon>Mesobacillus</taxon>
    </lineage>
</organism>
<comment type="caution">
    <text evidence="12">The sequence shown here is derived from an EMBL/GenBank/DDBJ whole genome shotgun (WGS) entry which is preliminary data.</text>
</comment>
<dbReference type="Proteomes" id="UP000279911">
    <property type="component" value="Unassembled WGS sequence"/>
</dbReference>